<name>A0A510JQ22_9FUSO</name>
<dbReference type="PROSITE" id="PS51208">
    <property type="entry name" value="AUTOTRANSPORTER"/>
    <property type="match status" value="1"/>
</dbReference>
<dbReference type="InterPro" id="IPR036709">
    <property type="entry name" value="Autotransporte_beta_dom_sf"/>
</dbReference>
<reference evidence="2 3" key="1">
    <citation type="submission" date="2019-07" db="EMBL/GenBank/DDBJ databases">
        <title>Complete Genome Sequence of Leptotrichia shahii Strain JCM 16776.</title>
        <authorList>
            <person name="Watanabe S."/>
            <person name="Cui L."/>
        </authorList>
    </citation>
    <scope>NUCLEOTIDE SEQUENCE [LARGE SCALE GENOMIC DNA]</scope>
    <source>
        <strain evidence="2 3">JCM16776</strain>
    </source>
</reference>
<dbReference type="EMBL" id="AP019827">
    <property type="protein sequence ID" value="BBM41187.1"/>
    <property type="molecule type" value="Genomic_DNA"/>
</dbReference>
<evidence type="ECO:0000259" key="1">
    <source>
        <dbReference type="PROSITE" id="PS51208"/>
    </source>
</evidence>
<dbReference type="SUPFAM" id="SSF103515">
    <property type="entry name" value="Autotransporter"/>
    <property type="match status" value="1"/>
</dbReference>
<sequence length="456" mass="51341">MTSEADLIIGNEAAESTNSKYILVNDPNIINPYKTAMLSNPNIKWNVYSGSIGWIATPTLDPNDGSITSLYMAKIPYTEWAGRKATPVNSLDTYNFADGLEQRYGVEALGTRERQIFSKLNGIGNNEEVLLYQAFDEMMGHQYGNLQQRINATGGLLDKEFKYLKHDWRNPSKQNNKIKVFGMRDEYNTDTAGIINYTSNAYGVAYVHEDEKVKMGNSSGWYAGAVTNRFKFKDIGKSKENQTILKAGVFKTMSPKKDYNGALQWTIGGDVFVGINDMKRRYLVVDDVFQAKSDYHSYGAALKTDLGYDVRLSERTHFRPYGALKMEYGRFNSIKEDRGEMRLEVKGNDYFSVKPEVGMEFRYVQPLAVRTNLTVGLTAAYENELGKVGDVNNKARVRYTTADWFGIRGEKEDRKGNGKFDLNVGVDNTRFGVTVNGGYDTKGKNVRAGIGFRAVY</sequence>
<dbReference type="Proteomes" id="UP000322617">
    <property type="component" value="Chromosome"/>
</dbReference>
<dbReference type="InterPro" id="IPR005546">
    <property type="entry name" value="Autotransporte_beta"/>
</dbReference>
<proteinExistence type="predicted"/>
<evidence type="ECO:0000313" key="2">
    <source>
        <dbReference type="EMBL" id="BBM41187.1"/>
    </source>
</evidence>
<keyword evidence="3" id="KW-1185">Reference proteome</keyword>
<dbReference type="Gene3D" id="2.40.128.130">
    <property type="entry name" value="Autotransporter beta-domain"/>
    <property type="match status" value="1"/>
</dbReference>
<protein>
    <recommendedName>
        <fullName evidence="1">Autotransporter domain-containing protein</fullName>
    </recommendedName>
</protein>
<dbReference type="AlphaFoldDB" id="A0A510JQ22"/>
<organism evidence="2 3">
    <name type="scientific">Leptotrichia shahii</name>
    <dbReference type="NCBI Taxonomy" id="157691"/>
    <lineage>
        <taxon>Bacteria</taxon>
        <taxon>Fusobacteriati</taxon>
        <taxon>Fusobacteriota</taxon>
        <taxon>Fusobacteriia</taxon>
        <taxon>Fusobacteriales</taxon>
        <taxon>Leptotrichiaceae</taxon>
        <taxon>Leptotrichia</taxon>
    </lineage>
</organism>
<dbReference type="KEGG" id="lsz:JCM16776_1409"/>
<feature type="domain" description="Autotransporter" evidence="1">
    <location>
        <begin position="169"/>
        <end position="456"/>
    </location>
</feature>
<accession>A0A510JQ22</accession>
<evidence type="ECO:0000313" key="3">
    <source>
        <dbReference type="Proteomes" id="UP000322617"/>
    </source>
</evidence>
<dbReference type="Pfam" id="PF03797">
    <property type="entry name" value="Autotransporter"/>
    <property type="match status" value="1"/>
</dbReference>
<gene>
    <name evidence="2" type="ORF">JCM16776_1409</name>
</gene>
<dbReference type="STRING" id="1122172.GCA_000373045_00001"/>
<dbReference type="SMART" id="SM00869">
    <property type="entry name" value="Autotransporter"/>
    <property type="match status" value="1"/>
</dbReference>